<accession>A0A147B8N2</accession>
<name>A0A147B8N2_9ACAR</name>
<dbReference type="EMBL" id="GEIB01001483">
    <property type="protein sequence ID" value="JAR86772.1"/>
    <property type="molecule type" value="Transcribed_RNA"/>
</dbReference>
<dbReference type="InterPro" id="IPR013320">
    <property type="entry name" value="ConA-like_dom_sf"/>
</dbReference>
<evidence type="ECO:0000259" key="3">
    <source>
        <dbReference type="PROSITE" id="PS51304"/>
    </source>
</evidence>
<dbReference type="SMART" id="SM00908">
    <property type="entry name" value="Gal-bind_lectin"/>
    <property type="match status" value="1"/>
</dbReference>
<sequence length="200" mass="22371">TLSMGGGSSAPEPSEPDFFRPAEEYITGQRSASMGLRRLTERPIIHVKGCCNSGESFSINLEQRDGDVALHIFVRFSEQRTTLNSLRHGRWLTPRKYGIHVTKGSQFLWQIYACDSFYKVVMDDYCLGDFESHVHCGDVTTLSAFGDVVVKEVTQPAIFPSPQLNCLSGLDYLAVLSGTDDDNTSNSTIRSRMLKYSYDH</sequence>
<protein>
    <recommendedName>
        <fullName evidence="2">Galectin</fullName>
    </recommendedName>
</protein>
<dbReference type="Pfam" id="PF00337">
    <property type="entry name" value="Gal-bind_lectin"/>
    <property type="match status" value="1"/>
</dbReference>
<dbReference type="InterPro" id="IPR044156">
    <property type="entry name" value="Galectin-like"/>
</dbReference>
<reference evidence="4" key="1">
    <citation type="submission" date="2016-03" db="EMBL/GenBank/DDBJ databases">
        <title>Gut transcriptome analysis on engorged females of Ornithodoros mimon (Acari: Argasidae) and phylogenetic inferences of soft ticks.</title>
        <authorList>
            <person name="Landulfo G.A."/>
            <person name="Giovanni D."/>
            <person name="Carvalho E."/>
            <person name="Junqueira-de-Azevedo I."/>
            <person name="Patane J."/>
            <person name="Mendoca R."/>
            <person name="Barros-Battesti D."/>
        </authorList>
    </citation>
    <scope>NUCLEOTIDE SEQUENCE</scope>
    <source>
        <strain evidence="4">Females</strain>
        <tissue evidence="4">Gut</tissue>
    </source>
</reference>
<dbReference type="AlphaFoldDB" id="A0A147B8N2"/>
<feature type="domain" description="Galectin" evidence="3">
    <location>
        <begin position="31"/>
        <end position="159"/>
    </location>
</feature>
<dbReference type="Gene3D" id="2.60.120.200">
    <property type="match status" value="1"/>
</dbReference>
<dbReference type="PROSITE" id="PS51304">
    <property type="entry name" value="GALECTIN"/>
    <property type="match status" value="1"/>
</dbReference>
<dbReference type="InterPro" id="IPR001079">
    <property type="entry name" value="Galectin_CRD"/>
</dbReference>
<organism evidence="4">
    <name type="scientific">Alectorobius mimon</name>
    <dbReference type="NCBI Taxonomy" id="360319"/>
    <lineage>
        <taxon>Eukaryota</taxon>
        <taxon>Metazoa</taxon>
        <taxon>Ecdysozoa</taxon>
        <taxon>Arthropoda</taxon>
        <taxon>Chelicerata</taxon>
        <taxon>Arachnida</taxon>
        <taxon>Acari</taxon>
        <taxon>Parasitiformes</taxon>
        <taxon>Ixodida</taxon>
        <taxon>Ixodoidea</taxon>
        <taxon>Argasidae</taxon>
        <taxon>Ornithodorinae</taxon>
        <taxon>Alectorobius</taxon>
    </lineage>
</organism>
<proteinExistence type="predicted"/>
<keyword evidence="1 2" id="KW-0430">Lectin</keyword>
<evidence type="ECO:0000256" key="1">
    <source>
        <dbReference type="ARBA" id="ARBA00022734"/>
    </source>
</evidence>
<dbReference type="GO" id="GO:0030246">
    <property type="term" value="F:carbohydrate binding"/>
    <property type="evidence" value="ECO:0007669"/>
    <property type="project" value="UniProtKB-UniRule"/>
</dbReference>
<dbReference type="PANTHER" id="PTHR11346">
    <property type="entry name" value="GALECTIN"/>
    <property type="match status" value="1"/>
</dbReference>
<dbReference type="SMART" id="SM00276">
    <property type="entry name" value="GLECT"/>
    <property type="match status" value="1"/>
</dbReference>
<evidence type="ECO:0000256" key="2">
    <source>
        <dbReference type="RuleBase" id="RU102079"/>
    </source>
</evidence>
<feature type="non-terminal residue" evidence="4">
    <location>
        <position position="1"/>
    </location>
</feature>
<dbReference type="SUPFAM" id="SSF49899">
    <property type="entry name" value="Concanavalin A-like lectins/glucanases"/>
    <property type="match status" value="1"/>
</dbReference>
<dbReference type="PANTHER" id="PTHR11346:SF147">
    <property type="entry name" value="GALECTIN"/>
    <property type="match status" value="1"/>
</dbReference>
<evidence type="ECO:0000313" key="4">
    <source>
        <dbReference type="EMBL" id="JAR86772.1"/>
    </source>
</evidence>